<dbReference type="InterPro" id="IPR013107">
    <property type="entry name" value="Acyl-CoA_DH_C"/>
</dbReference>
<sequence>MTPAVPDTLEKELAGLARDADGDGDPEGRVVALLRAHRLLGHAVPRELGGEGGDLTALAALAHRIGGVSPGAGVLWVMHCQQVAILRDHAPEPLRTRVLRRVAERQLLLGSVTTEPRKGGHVLTAHAAARAEGGTVAFRRAAPVVSGGAHADAFLLSLRRTEESAPDDVVLVYADRAQSGATVLGPLDLMGMRAAGNVAMEFDGRVPAGQVIDPEGGFTRITLRTLAPVGHLGWAACWTGAARRALRQVVALLRSGTLTRTDSAYHALARARARIDGAEALVLAALAEHRARSAPLPGEDPDRAGARLDAPAFQILVNNVKLTVSEETCAAVDALLGLAGLAWGYRRDAGTDLERLFRDLRAAPLMYGNDRLAAAGGRLAVMDRAACSFPDTGLDALLTEGGEGR</sequence>
<dbReference type="PANTHER" id="PTHR43884">
    <property type="entry name" value="ACYL-COA DEHYDROGENASE"/>
    <property type="match status" value="1"/>
</dbReference>
<dbReference type="Proteomes" id="UP001595824">
    <property type="component" value="Unassembled WGS sequence"/>
</dbReference>
<keyword evidence="1 4" id="KW-0560">Oxidoreductase</keyword>
<evidence type="ECO:0000256" key="1">
    <source>
        <dbReference type="ARBA" id="ARBA00023002"/>
    </source>
</evidence>
<comment type="caution">
    <text evidence="4">The sequence shown here is derived from an EMBL/GenBank/DDBJ whole genome shotgun (WGS) entry which is preliminary data.</text>
</comment>
<reference evidence="5" key="1">
    <citation type="journal article" date="2019" name="Int. J. Syst. Evol. Microbiol.">
        <title>The Global Catalogue of Microorganisms (GCM) 10K type strain sequencing project: providing services to taxonomists for standard genome sequencing and annotation.</title>
        <authorList>
            <consortium name="The Broad Institute Genomics Platform"/>
            <consortium name="The Broad Institute Genome Sequencing Center for Infectious Disease"/>
            <person name="Wu L."/>
            <person name="Ma J."/>
        </authorList>
    </citation>
    <scope>NUCLEOTIDE SEQUENCE [LARGE SCALE GENOMIC DNA]</scope>
    <source>
        <strain evidence="5">PCU 347</strain>
    </source>
</reference>
<dbReference type="GO" id="GO:0016491">
    <property type="term" value="F:oxidoreductase activity"/>
    <property type="evidence" value="ECO:0007669"/>
    <property type="project" value="UniProtKB-KW"/>
</dbReference>
<feature type="domain" description="Acyl-CoA dehydrogenase/oxidase N-terminal" evidence="2">
    <location>
        <begin position="5"/>
        <end position="104"/>
    </location>
</feature>
<evidence type="ECO:0000313" key="5">
    <source>
        <dbReference type="Proteomes" id="UP001595824"/>
    </source>
</evidence>
<dbReference type="PANTHER" id="PTHR43884:SF12">
    <property type="entry name" value="ISOVALERYL-COA DEHYDROGENASE, MITOCHONDRIAL-RELATED"/>
    <property type="match status" value="1"/>
</dbReference>
<dbReference type="InterPro" id="IPR013786">
    <property type="entry name" value="AcylCoA_DH/ox_N"/>
</dbReference>
<dbReference type="Pfam" id="PF02771">
    <property type="entry name" value="Acyl-CoA_dh_N"/>
    <property type="match status" value="1"/>
</dbReference>
<dbReference type="SUPFAM" id="SSF47203">
    <property type="entry name" value="Acyl-CoA dehydrogenase C-terminal domain-like"/>
    <property type="match status" value="1"/>
</dbReference>
<dbReference type="Gene3D" id="1.10.540.10">
    <property type="entry name" value="Acyl-CoA dehydrogenase/oxidase, N-terminal domain"/>
    <property type="match status" value="1"/>
</dbReference>
<dbReference type="Gene3D" id="1.20.140.10">
    <property type="entry name" value="Butyryl-CoA Dehydrogenase, subunit A, domain 3"/>
    <property type="match status" value="1"/>
</dbReference>
<dbReference type="InterPro" id="IPR009100">
    <property type="entry name" value="AcylCoA_DH/oxidase_NM_dom_sf"/>
</dbReference>
<dbReference type="InterPro" id="IPR036250">
    <property type="entry name" value="AcylCo_DH-like_C"/>
</dbReference>
<dbReference type="SUPFAM" id="SSF56645">
    <property type="entry name" value="Acyl-CoA dehydrogenase NM domain-like"/>
    <property type="match status" value="1"/>
</dbReference>
<dbReference type="InterPro" id="IPR037069">
    <property type="entry name" value="AcylCoA_DH/ox_N_sf"/>
</dbReference>
<evidence type="ECO:0000259" key="2">
    <source>
        <dbReference type="Pfam" id="PF02771"/>
    </source>
</evidence>
<organism evidence="4 5">
    <name type="scientific">Streptomyces andamanensis</name>
    <dbReference type="NCBI Taxonomy" id="1565035"/>
    <lineage>
        <taxon>Bacteria</taxon>
        <taxon>Bacillati</taxon>
        <taxon>Actinomycetota</taxon>
        <taxon>Actinomycetes</taxon>
        <taxon>Kitasatosporales</taxon>
        <taxon>Streptomycetaceae</taxon>
        <taxon>Streptomyces</taxon>
    </lineage>
</organism>
<dbReference type="Pfam" id="PF08028">
    <property type="entry name" value="Acyl-CoA_dh_2"/>
    <property type="match status" value="1"/>
</dbReference>
<dbReference type="EMBL" id="JBHSDP010000024">
    <property type="protein sequence ID" value="MFC4330602.1"/>
    <property type="molecule type" value="Genomic_DNA"/>
</dbReference>
<dbReference type="EC" id="1.-.-.-" evidence="4"/>
<dbReference type="InterPro" id="IPR046373">
    <property type="entry name" value="Acyl-CoA_Oxase/DH_mid-dom_sf"/>
</dbReference>
<protein>
    <submittedName>
        <fullName evidence="4">Acyl-CoA dehydrogenase family protein</fullName>
        <ecNumber evidence="4">1.-.-.-</ecNumber>
    </submittedName>
</protein>
<accession>A0ABV8TJJ4</accession>
<keyword evidence="5" id="KW-1185">Reference proteome</keyword>
<evidence type="ECO:0000259" key="3">
    <source>
        <dbReference type="Pfam" id="PF08028"/>
    </source>
</evidence>
<proteinExistence type="predicted"/>
<feature type="domain" description="Acyl-CoA dehydrogenase C-terminal" evidence="3">
    <location>
        <begin position="233"/>
        <end position="363"/>
    </location>
</feature>
<evidence type="ECO:0000313" key="4">
    <source>
        <dbReference type="EMBL" id="MFC4330602.1"/>
    </source>
</evidence>
<dbReference type="Gene3D" id="2.40.110.10">
    <property type="entry name" value="Butyryl-CoA Dehydrogenase, subunit A, domain 2"/>
    <property type="match status" value="1"/>
</dbReference>
<gene>
    <name evidence="4" type="ORF">ACFPC0_23020</name>
</gene>
<dbReference type="RefSeq" id="WP_381741562.1">
    <property type="nucleotide sequence ID" value="NZ_JBHSDP010000024.1"/>
</dbReference>
<name>A0ABV8TJJ4_9ACTN</name>